<gene>
    <name evidence="2" type="ORF">CAUJ_LOCUS13069</name>
</gene>
<dbReference type="EMBL" id="CAJGYM010000086">
    <property type="protein sequence ID" value="CAD6197160.1"/>
    <property type="molecule type" value="Genomic_DNA"/>
</dbReference>
<proteinExistence type="predicted"/>
<feature type="region of interest" description="Disordered" evidence="1">
    <location>
        <begin position="440"/>
        <end position="459"/>
    </location>
</feature>
<keyword evidence="3" id="KW-1185">Reference proteome</keyword>
<organism evidence="2 3">
    <name type="scientific">Caenorhabditis auriculariae</name>
    <dbReference type="NCBI Taxonomy" id="2777116"/>
    <lineage>
        <taxon>Eukaryota</taxon>
        <taxon>Metazoa</taxon>
        <taxon>Ecdysozoa</taxon>
        <taxon>Nematoda</taxon>
        <taxon>Chromadorea</taxon>
        <taxon>Rhabditida</taxon>
        <taxon>Rhabditina</taxon>
        <taxon>Rhabditomorpha</taxon>
        <taxon>Rhabditoidea</taxon>
        <taxon>Rhabditidae</taxon>
        <taxon>Peloderinae</taxon>
        <taxon>Caenorhabditis</taxon>
    </lineage>
</organism>
<evidence type="ECO:0000313" key="2">
    <source>
        <dbReference type="EMBL" id="CAD6197160.1"/>
    </source>
</evidence>
<sequence>MELENLLKPQLLRSLLFSVDSEPNTSASLPAILLVRCGQIVEAIGYVDNFNDRRSALVIRILADSMYLKTLTKEYVLDTFVKSTLAQIEKTSEAKSLENLAFSLSQSVVELEVVVDQPLLADFENLLMNAAEHWFAQLPLSAETLEETWDAPIYCTPETSSRMATVWKLHSVLHILFTSLAASNRLTQQLNLALEIISSSSTSTARNGVALMAEKYKGLLNMDTAFPEILRNFTSEATDFDMQHVSSFFEYVQEKYAQKRYLPPLSSSTREVWLRSILLSNEDVHRGVREEFEMDWLRGSFHPKHKVSPSKFICMQFINSQWTPPGFSTLANDGIALRLGLHPQDICLAKSSNLPIPPASARESIRQPVSQFEDDPQERLFSPRDLISVYAQKAQRLGLTHHQTVSTAKYMRHTLSERLREFSNEQEDIQAELSRESAFLKNQQRDSSSTPSSARTQAYTRSLREQIADLNFKLDQVMQSLNEPKQEPEEDVSELESLELEYDKAPIAPTISALPIEKLDFSTLSPRPDVGKRKTSHSSLHMSTAKSFVENKKAFVEHDWMRLLPLEPTSDRKFQPKLLTSAFKTSSKTTTSAWKAQTDRGVQTSAEKRFEQDSGFLEVVEPIRPVGAASIMSREEIHLVSLAMSTFALRCFLLLVFVSAAAGIACQSCDAYVGCHNPIVQHCHHPMQCYTVRNMHGAIVMKGCAPSCSQVNEARHAGHTCTSCNVDNCNRDMPMLYPNPGIGGGVQPNDPYNNPQRRDYEIGGGVRPRSSTLHTSFISIPFLIFLRFFL</sequence>
<evidence type="ECO:0000313" key="3">
    <source>
        <dbReference type="Proteomes" id="UP000835052"/>
    </source>
</evidence>
<protein>
    <submittedName>
        <fullName evidence="2">Uncharacterized protein</fullName>
    </submittedName>
</protein>
<comment type="caution">
    <text evidence="2">The sequence shown here is derived from an EMBL/GenBank/DDBJ whole genome shotgun (WGS) entry which is preliminary data.</text>
</comment>
<accession>A0A8S1HVP5</accession>
<name>A0A8S1HVP5_9PELO</name>
<dbReference type="AlphaFoldDB" id="A0A8S1HVP5"/>
<dbReference type="Proteomes" id="UP000835052">
    <property type="component" value="Unassembled WGS sequence"/>
</dbReference>
<evidence type="ECO:0000256" key="1">
    <source>
        <dbReference type="SAM" id="MobiDB-lite"/>
    </source>
</evidence>
<dbReference type="OrthoDB" id="5876058at2759"/>
<dbReference type="SUPFAM" id="SSF57302">
    <property type="entry name" value="Snake toxin-like"/>
    <property type="match status" value="1"/>
</dbReference>
<reference evidence="2" key="1">
    <citation type="submission" date="2020-10" db="EMBL/GenBank/DDBJ databases">
        <authorList>
            <person name="Kikuchi T."/>
        </authorList>
    </citation>
    <scope>NUCLEOTIDE SEQUENCE</scope>
    <source>
        <strain evidence="2">NKZ352</strain>
    </source>
</reference>
<dbReference type="InterPro" id="IPR045860">
    <property type="entry name" value="Snake_toxin-like_sf"/>
</dbReference>